<dbReference type="AlphaFoldDB" id="A0A316TNL1"/>
<protein>
    <recommendedName>
        <fullName evidence="4 14">Undecaprenyl-diphosphatase</fullName>
        <ecNumber evidence="3 14">3.6.1.27</ecNumber>
    </recommendedName>
    <alternativeName>
        <fullName evidence="12 14">Bacitracin resistance protein</fullName>
    </alternativeName>
    <alternativeName>
        <fullName evidence="11 14">Undecaprenyl pyrophosphate phosphatase</fullName>
    </alternativeName>
</protein>
<keyword evidence="6 14" id="KW-0812">Transmembrane</keyword>
<feature type="transmembrane region" description="Helical" evidence="14">
    <location>
        <begin position="192"/>
        <end position="210"/>
    </location>
</feature>
<keyword evidence="8 14" id="KW-1133">Transmembrane helix</keyword>
<evidence type="ECO:0000256" key="2">
    <source>
        <dbReference type="ARBA" id="ARBA00010621"/>
    </source>
</evidence>
<evidence type="ECO:0000313" key="16">
    <source>
        <dbReference type="Proteomes" id="UP000245533"/>
    </source>
</evidence>
<evidence type="ECO:0000256" key="7">
    <source>
        <dbReference type="ARBA" id="ARBA00022801"/>
    </source>
</evidence>
<dbReference type="GO" id="GO:0009252">
    <property type="term" value="P:peptidoglycan biosynthetic process"/>
    <property type="evidence" value="ECO:0007669"/>
    <property type="project" value="UniProtKB-KW"/>
</dbReference>
<keyword evidence="16" id="KW-1185">Reference proteome</keyword>
<dbReference type="PANTHER" id="PTHR30622:SF2">
    <property type="entry name" value="UNDECAPRENYL-DIPHOSPHATASE"/>
    <property type="match status" value="1"/>
</dbReference>
<feature type="transmembrane region" description="Helical" evidence="14">
    <location>
        <begin position="123"/>
        <end position="142"/>
    </location>
</feature>
<keyword evidence="14" id="KW-0133">Cell shape</keyword>
<evidence type="ECO:0000256" key="5">
    <source>
        <dbReference type="ARBA" id="ARBA00022475"/>
    </source>
</evidence>
<feature type="transmembrane region" description="Helical" evidence="14">
    <location>
        <begin position="40"/>
        <end position="60"/>
    </location>
</feature>
<organism evidence="15 16">
    <name type="scientific">Rhodohalobacter mucosus</name>
    <dbReference type="NCBI Taxonomy" id="2079485"/>
    <lineage>
        <taxon>Bacteria</taxon>
        <taxon>Pseudomonadati</taxon>
        <taxon>Balneolota</taxon>
        <taxon>Balneolia</taxon>
        <taxon>Balneolales</taxon>
        <taxon>Balneolaceae</taxon>
        <taxon>Rhodohalobacter</taxon>
    </lineage>
</organism>
<dbReference type="EC" id="3.6.1.27" evidence="3 14"/>
<evidence type="ECO:0000256" key="6">
    <source>
        <dbReference type="ARBA" id="ARBA00022692"/>
    </source>
</evidence>
<dbReference type="GO" id="GO:0005886">
    <property type="term" value="C:plasma membrane"/>
    <property type="evidence" value="ECO:0007669"/>
    <property type="project" value="UniProtKB-SubCell"/>
</dbReference>
<evidence type="ECO:0000256" key="12">
    <source>
        <dbReference type="ARBA" id="ARBA00032932"/>
    </source>
</evidence>
<evidence type="ECO:0000256" key="10">
    <source>
        <dbReference type="ARBA" id="ARBA00023251"/>
    </source>
</evidence>
<gene>
    <name evidence="14" type="primary">uppP</name>
    <name evidence="15" type="ORF">DDZ15_10175</name>
</gene>
<comment type="catalytic activity">
    <reaction evidence="13 14">
        <text>di-trans,octa-cis-undecaprenyl diphosphate + H2O = di-trans,octa-cis-undecaprenyl phosphate + phosphate + H(+)</text>
        <dbReference type="Rhea" id="RHEA:28094"/>
        <dbReference type="ChEBI" id="CHEBI:15377"/>
        <dbReference type="ChEBI" id="CHEBI:15378"/>
        <dbReference type="ChEBI" id="CHEBI:43474"/>
        <dbReference type="ChEBI" id="CHEBI:58405"/>
        <dbReference type="ChEBI" id="CHEBI:60392"/>
        <dbReference type="EC" id="3.6.1.27"/>
    </reaction>
</comment>
<dbReference type="Pfam" id="PF02673">
    <property type="entry name" value="BacA"/>
    <property type="match status" value="1"/>
</dbReference>
<feature type="transmembrane region" description="Helical" evidence="14">
    <location>
        <begin position="252"/>
        <end position="270"/>
    </location>
</feature>
<keyword evidence="9 14" id="KW-0472">Membrane</keyword>
<evidence type="ECO:0000256" key="13">
    <source>
        <dbReference type="ARBA" id="ARBA00047594"/>
    </source>
</evidence>
<evidence type="ECO:0000313" key="15">
    <source>
        <dbReference type="EMBL" id="PWN06193.1"/>
    </source>
</evidence>
<dbReference type="GO" id="GO:0008360">
    <property type="term" value="P:regulation of cell shape"/>
    <property type="evidence" value="ECO:0007669"/>
    <property type="project" value="UniProtKB-KW"/>
</dbReference>
<evidence type="ECO:0000256" key="1">
    <source>
        <dbReference type="ARBA" id="ARBA00004651"/>
    </source>
</evidence>
<dbReference type="RefSeq" id="WP_109646986.1">
    <property type="nucleotide sequence ID" value="NZ_QGGB01000007.1"/>
</dbReference>
<dbReference type="GO" id="GO:0050380">
    <property type="term" value="F:undecaprenyl-diphosphatase activity"/>
    <property type="evidence" value="ECO:0007669"/>
    <property type="project" value="UniProtKB-UniRule"/>
</dbReference>
<dbReference type="OrthoDB" id="9808289at2"/>
<sequence>MDLLQAILLGILQGITEFLPVSSSGHLALARALVGRELVPGITFEIVVHFGSFCSIAFYFRERLFAILKDLFTSLTPSGIKAGRLRTDGNTRYSFIILLSMIPAMLVGFTLKDQVEEIFMNPVMVSGMLLVTGTLLFSTKFVKHPKNEVDVKRGLIMGVAQAFAILPGISRSGSTISVGLFSGVKRESVADFSFLMVLPVLAGAMLLELLEIAQNGIEYGAVLALIGGFVASFTSGYLSLKYLIILLRKDKFYLFSFYCWAVGIAGLIYFI</sequence>
<keyword evidence="10 14" id="KW-0046">Antibiotic resistance</keyword>
<proteinExistence type="inferred from homology"/>
<feature type="transmembrane region" description="Helical" evidence="14">
    <location>
        <begin position="222"/>
        <end position="240"/>
    </location>
</feature>
<name>A0A316TNL1_9BACT</name>
<keyword evidence="7 14" id="KW-0378">Hydrolase</keyword>
<keyword evidence="5 14" id="KW-1003">Cell membrane</keyword>
<comment type="function">
    <text evidence="14">Catalyzes the dephosphorylation of undecaprenyl diphosphate (UPP). Confers resistance to bacitracin.</text>
</comment>
<accession>A0A316TNL1</accession>
<comment type="miscellaneous">
    <text evidence="14">Bacitracin is thought to be involved in the inhibition of peptidoglycan synthesis by sequestering undecaprenyl diphosphate, thereby reducing the pool of lipid carrier available.</text>
</comment>
<dbReference type="InterPro" id="IPR003824">
    <property type="entry name" value="UppP"/>
</dbReference>
<evidence type="ECO:0000256" key="14">
    <source>
        <dbReference type="HAMAP-Rule" id="MF_01006"/>
    </source>
</evidence>
<feature type="transmembrane region" description="Helical" evidence="14">
    <location>
        <begin position="93"/>
        <end position="111"/>
    </location>
</feature>
<dbReference type="EMBL" id="QGGB01000007">
    <property type="protein sequence ID" value="PWN06193.1"/>
    <property type="molecule type" value="Genomic_DNA"/>
</dbReference>
<comment type="similarity">
    <text evidence="2 14">Belongs to the UppP family.</text>
</comment>
<comment type="subcellular location">
    <subcellularLocation>
        <location evidence="1 14">Cell membrane</location>
        <topology evidence="1 14">Multi-pass membrane protein</topology>
    </subcellularLocation>
</comment>
<comment type="caution">
    <text evidence="15">The sequence shown here is derived from an EMBL/GenBank/DDBJ whole genome shotgun (WGS) entry which is preliminary data.</text>
</comment>
<keyword evidence="14" id="KW-0961">Cell wall biogenesis/degradation</keyword>
<dbReference type="GO" id="GO:0071555">
    <property type="term" value="P:cell wall organization"/>
    <property type="evidence" value="ECO:0007669"/>
    <property type="project" value="UniProtKB-KW"/>
</dbReference>
<reference evidence="15 16" key="1">
    <citation type="submission" date="2018-05" db="EMBL/GenBank/DDBJ databases">
        <title>Rhodohalobacter halophilus gen. nov., sp. nov., a moderately halophilic member of the family Balneolaceae.</title>
        <authorList>
            <person name="Liu Z.-W."/>
        </authorList>
    </citation>
    <scope>NUCLEOTIDE SEQUENCE [LARGE SCALE GENOMIC DNA]</scope>
    <source>
        <strain evidence="15 16">8A47</strain>
    </source>
</reference>
<dbReference type="Proteomes" id="UP000245533">
    <property type="component" value="Unassembled WGS sequence"/>
</dbReference>
<evidence type="ECO:0000256" key="9">
    <source>
        <dbReference type="ARBA" id="ARBA00023136"/>
    </source>
</evidence>
<evidence type="ECO:0000256" key="4">
    <source>
        <dbReference type="ARBA" id="ARBA00021581"/>
    </source>
</evidence>
<dbReference type="HAMAP" id="MF_01006">
    <property type="entry name" value="Undec_diphosphatase"/>
    <property type="match status" value="1"/>
</dbReference>
<evidence type="ECO:0000256" key="3">
    <source>
        <dbReference type="ARBA" id="ARBA00012374"/>
    </source>
</evidence>
<dbReference type="PANTHER" id="PTHR30622">
    <property type="entry name" value="UNDECAPRENYL-DIPHOSPHATASE"/>
    <property type="match status" value="1"/>
</dbReference>
<dbReference type="GO" id="GO:0046677">
    <property type="term" value="P:response to antibiotic"/>
    <property type="evidence" value="ECO:0007669"/>
    <property type="project" value="UniProtKB-UniRule"/>
</dbReference>
<evidence type="ECO:0000256" key="11">
    <source>
        <dbReference type="ARBA" id="ARBA00032707"/>
    </source>
</evidence>
<evidence type="ECO:0000256" key="8">
    <source>
        <dbReference type="ARBA" id="ARBA00022989"/>
    </source>
</evidence>
<keyword evidence="14" id="KW-0573">Peptidoglycan synthesis</keyword>